<gene>
    <name evidence="8" type="ORF">ILEXP_LOCUS10546</name>
</gene>
<dbReference type="Pfam" id="PF14432">
    <property type="entry name" value="DYW_deaminase"/>
    <property type="match status" value="1"/>
</dbReference>
<keyword evidence="4" id="KW-0809">Transit peptide</keyword>
<evidence type="ECO:0000256" key="3">
    <source>
        <dbReference type="ARBA" id="ARBA00022737"/>
    </source>
</evidence>
<dbReference type="FunFam" id="1.25.40.10:FF:000366">
    <property type="entry name" value="Pentatricopeptide (PPR) repeat-containing protein"/>
    <property type="match status" value="1"/>
</dbReference>
<feature type="repeat" description="PPR" evidence="6">
    <location>
        <begin position="312"/>
        <end position="342"/>
    </location>
</feature>
<reference evidence="8 9" key="1">
    <citation type="submission" date="2024-02" db="EMBL/GenBank/DDBJ databases">
        <authorList>
            <person name="Vignale AGUSTIN F."/>
            <person name="Sosa J E."/>
            <person name="Modenutti C."/>
        </authorList>
    </citation>
    <scope>NUCLEOTIDE SEQUENCE [LARGE SCALE GENOMIC DNA]</scope>
</reference>
<dbReference type="SUPFAM" id="SSF48452">
    <property type="entry name" value="TPR-like"/>
    <property type="match status" value="1"/>
</dbReference>
<dbReference type="NCBIfam" id="TIGR00756">
    <property type="entry name" value="PPR"/>
    <property type="match status" value="5"/>
</dbReference>
<evidence type="ECO:0000256" key="2">
    <source>
        <dbReference type="ARBA" id="ARBA00006643"/>
    </source>
</evidence>
<keyword evidence="3" id="KW-0677">Repeat</keyword>
<evidence type="ECO:0000259" key="7">
    <source>
        <dbReference type="Pfam" id="PF14432"/>
    </source>
</evidence>
<comment type="subcellular location">
    <subcellularLocation>
        <location evidence="1">Mitochondrion</location>
    </subcellularLocation>
</comment>
<dbReference type="InterPro" id="IPR011990">
    <property type="entry name" value="TPR-like_helical_dom_sf"/>
</dbReference>
<dbReference type="Proteomes" id="UP001642360">
    <property type="component" value="Unassembled WGS sequence"/>
</dbReference>
<protein>
    <recommendedName>
        <fullName evidence="7">DYW domain-containing protein</fullName>
    </recommendedName>
</protein>
<dbReference type="PANTHER" id="PTHR47926:SF420">
    <property type="entry name" value="REPEAT-CONTAINING PROTEIN, PUTATIVE-RELATED"/>
    <property type="match status" value="1"/>
</dbReference>
<dbReference type="FunFam" id="1.25.40.10:FF:000501">
    <property type="entry name" value="Putative pentatricopeptide repeat-containing protein mitochondrial"/>
    <property type="match status" value="1"/>
</dbReference>
<dbReference type="GO" id="GO:0005739">
    <property type="term" value="C:mitochondrion"/>
    <property type="evidence" value="ECO:0007669"/>
    <property type="project" value="UniProtKB-SubCell"/>
</dbReference>
<dbReference type="Gene3D" id="1.25.40.10">
    <property type="entry name" value="Tetratricopeptide repeat domain"/>
    <property type="match status" value="3"/>
</dbReference>
<feature type="domain" description="DYW" evidence="7">
    <location>
        <begin position="558"/>
        <end position="650"/>
    </location>
</feature>
<dbReference type="EMBL" id="CAUOFW020001258">
    <property type="protein sequence ID" value="CAK9142852.1"/>
    <property type="molecule type" value="Genomic_DNA"/>
</dbReference>
<feature type="repeat" description="PPR" evidence="6">
    <location>
        <begin position="146"/>
        <end position="180"/>
    </location>
</feature>
<evidence type="ECO:0000256" key="6">
    <source>
        <dbReference type="PROSITE-ProRule" id="PRU00708"/>
    </source>
</evidence>
<dbReference type="Pfam" id="PF13041">
    <property type="entry name" value="PPR_2"/>
    <property type="match status" value="2"/>
</dbReference>
<comment type="caution">
    <text evidence="8">The sequence shown here is derived from an EMBL/GenBank/DDBJ whole genome shotgun (WGS) entry which is preliminary data.</text>
</comment>
<evidence type="ECO:0000256" key="4">
    <source>
        <dbReference type="ARBA" id="ARBA00022946"/>
    </source>
</evidence>
<feature type="repeat" description="PPR" evidence="6">
    <location>
        <begin position="343"/>
        <end position="377"/>
    </location>
</feature>
<dbReference type="InterPro" id="IPR046960">
    <property type="entry name" value="PPR_At4g14850-like_plant"/>
</dbReference>
<evidence type="ECO:0000313" key="8">
    <source>
        <dbReference type="EMBL" id="CAK9142852.1"/>
    </source>
</evidence>
<feature type="repeat" description="PPR" evidence="6">
    <location>
        <begin position="244"/>
        <end position="278"/>
    </location>
</feature>
<proteinExistence type="inferred from homology"/>
<dbReference type="InterPro" id="IPR002885">
    <property type="entry name" value="PPR_rpt"/>
</dbReference>
<evidence type="ECO:0000313" key="9">
    <source>
        <dbReference type="Proteomes" id="UP001642360"/>
    </source>
</evidence>
<organism evidence="8 9">
    <name type="scientific">Ilex paraguariensis</name>
    <name type="common">yerba mate</name>
    <dbReference type="NCBI Taxonomy" id="185542"/>
    <lineage>
        <taxon>Eukaryota</taxon>
        <taxon>Viridiplantae</taxon>
        <taxon>Streptophyta</taxon>
        <taxon>Embryophyta</taxon>
        <taxon>Tracheophyta</taxon>
        <taxon>Spermatophyta</taxon>
        <taxon>Magnoliopsida</taxon>
        <taxon>eudicotyledons</taxon>
        <taxon>Gunneridae</taxon>
        <taxon>Pentapetalae</taxon>
        <taxon>asterids</taxon>
        <taxon>campanulids</taxon>
        <taxon>Aquifoliales</taxon>
        <taxon>Aquifoliaceae</taxon>
        <taxon>Ilex</taxon>
    </lineage>
</organism>
<name>A0ABC8RDJ6_9AQUA</name>
<dbReference type="InterPro" id="IPR046848">
    <property type="entry name" value="E_motif"/>
</dbReference>
<dbReference type="AlphaFoldDB" id="A0ABC8RDJ6"/>
<dbReference type="Pfam" id="PF01535">
    <property type="entry name" value="PPR"/>
    <property type="match status" value="4"/>
</dbReference>
<keyword evidence="5" id="KW-0496">Mitochondrion</keyword>
<dbReference type="InterPro" id="IPR032867">
    <property type="entry name" value="DYW_dom"/>
</dbReference>
<dbReference type="FunFam" id="1.25.40.10:FF:000488">
    <property type="entry name" value="Pentatricopeptide repeat-containing protein, mitochondrial"/>
    <property type="match status" value="1"/>
</dbReference>
<sequence>MKSISRLKKCVGAASMDSPPPLLLLHLLRPYSLNVIELGNGPERDPSTLINDFTRFCYQRDLPRAMTALHSMQNHKIWADSITYSELIKCCLARGAIEQGKVVHKHIFSDGYQPKTFLLNVLLNMYVKFNLLNEAQMLFVQMPQRNFVSWTTMIAAFSDADLNDKALEFLILMLREGARPNMFTYSSVLRACAGLPNLRQLHCGIIRTGLDSDVFVRSALIDNYSKWGELQNALCVFNEMVTADLVVWNSIIGGFAQNSDGDEALNLFIRMKRAGFLADQSTLTSALRACTGLALLELGRQLHVHVLKFHQDLILNNALLDMYCKCGSLEDANSVFSRMVDKDVISWSTMIIGMAQNGFSQQALKLFEAMKVSGTRPNYITVLGVLFACSHAGLVDNGQYYFRSMKKLFGIDPGREHYGCMVDLLGRAGKLDEAVQLIHEMEYEPDAVTWRTLLGACRVHRNMDLAVYAAKQILKLDPSDAGTYILLSNIYANSQRWEDVAEVRRTMRGRRVKKEPGCSWIEVNKQIHAFILGDYSHPQIDEISRELNQLIWRLKEMGYVPDTNFVLQDLEGEQKEDSLLYHSEKLAIVFGMMNLSLEKTIRIRKNLRICGDCHVFAKLLAKMECRSIVIRDPIRYHHFRDGVCSCGDYW</sequence>
<evidence type="ECO:0000256" key="1">
    <source>
        <dbReference type="ARBA" id="ARBA00004173"/>
    </source>
</evidence>
<feature type="repeat" description="PPR" evidence="6">
    <location>
        <begin position="80"/>
        <end position="114"/>
    </location>
</feature>
<dbReference type="Pfam" id="PF20431">
    <property type="entry name" value="E_motif"/>
    <property type="match status" value="1"/>
</dbReference>
<evidence type="ECO:0000256" key="5">
    <source>
        <dbReference type="ARBA" id="ARBA00023128"/>
    </source>
</evidence>
<dbReference type="FunFam" id="1.25.40.10:FF:000031">
    <property type="entry name" value="Pentatricopeptide repeat-containing protein mitochondrial"/>
    <property type="match status" value="1"/>
</dbReference>
<keyword evidence="9" id="KW-1185">Reference proteome</keyword>
<comment type="similarity">
    <text evidence="2">Belongs to the PPR family. PCMP-H subfamily.</text>
</comment>
<accession>A0ABC8RDJ6</accession>
<dbReference type="PANTHER" id="PTHR47926">
    <property type="entry name" value="PENTATRICOPEPTIDE REPEAT-CONTAINING PROTEIN"/>
    <property type="match status" value="1"/>
</dbReference>
<dbReference type="PROSITE" id="PS51375">
    <property type="entry name" value="PPR"/>
    <property type="match status" value="5"/>
</dbReference>